<proteinExistence type="inferred from homology"/>
<organism evidence="7 8">
    <name type="scientific">endosymbiont of Bathymodiolus septemdierum str. Myojin knoll</name>
    <dbReference type="NCBI Taxonomy" id="1303921"/>
    <lineage>
        <taxon>Bacteria</taxon>
        <taxon>Pseudomonadati</taxon>
        <taxon>Pseudomonadota</taxon>
        <taxon>Gammaproteobacteria</taxon>
        <taxon>sulfur-oxidizing symbionts</taxon>
    </lineage>
</organism>
<dbReference type="InterPro" id="IPR020939">
    <property type="entry name" value="Ribosomal_bL34_CS"/>
</dbReference>
<evidence type="ECO:0000313" key="7">
    <source>
        <dbReference type="EMBL" id="BAS68474.1"/>
    </source>
</evidence>
<evidence type="ECO:0000256" key="4">
    <source>
        <dbReference type="ARBA" id="ARBA00035177"/>
    </source>
</evidence>
<evidence type="ECO:0000256" key="2">
    <source>
        <dbReference type="ARBA" id="ARBA00022980"/>
    </source>
</evidence>
<feature type="compositionally biased region" description="Basic residues" evidence="6">
    <location>
        <begin position="35"/>
        <end position="46"/>
    </location>
</feature>
<dbReference type="KEGG" id="ebh:BSEPE_1496"/>
<evidence type="ECO:0000256" key="5">
    <source>
        <dbReference type="HAMAP-Rule" id="MF_00391"/>
    </source>
</evidence>
<dbReference type="InterPro" id="IPR000271">
    <property type="entry name" value="Ribosomal_bL34"/>
</dbReference>
<dbReference type="PROSITE" id="PS00784">
    <property type="entry name" value="RIBOSOMAL_L34"/>
    <property type="match status" value="1"/>
</dbReference>
<comment type="similarity">
    <text evidence="1 5">Belongs to the bacterial ribosomal protein bL34 family.</text>
</comment>
<dbReference type="STRING" id="1303921.BSEPE_1496"/>
<accession>A0A0P0UTM5</accession>
<dbReference type="PANTHER" id="PTHR14503:SF4">
    <property type="entry name" value="LARGE RIBOSOMAL SUBUNIT PROTEIN BL34M"/>
    <property type="match status" value="1"/>
</dbReference>
<feature type="region of interest" description="Disordered" evidence="6">
    <location>
        <begin position="17"/>
        <end position="46"/>
    </location>
</feature>
<dbReference type="RefSeq" id="WP_066045854.1">
    <property type="nucleotide sequence ID" value="NZ_AP013042.1"/>
</dbReference>
<evidence type="ECO:0000256" key="6">
    <source>
        <dbReference type="SAM" id="MobiDB-lite"/>
    </source>
</evidence>
<name>A0A0P0UTM5_9GAMM</name>
<dbReference type="PANTHER" id="PTHR14503">
    <property type="entry name" value="MITOCHONDRIAL RIBOSOMAL PROTEIN 34 FAMILY MEMBER"/>
    <property type="match status" value="1"/>
</dbReference>
<feature type="compositionally biased region" description="Basic residues" evidence="6">
    <location>
        <begin position="17"/>
        <end position="28"/>
    </location>
</feature>
<dbReference type="GO" id="GO:1990904">
    <property type="term" value="C:ribonucleoprotein complex"/>
    <property type="evidence" value="ECO:0007669"/>
    <property type="project" value="UniProtKB-KW"/>
</dbReference>
<dbReference type="HAMAP" id="MF_00391">
    <property type="entry name" value="Ribosomal_bL34"/>
    <property type="match status" value="1"/>
</dbReference>
<reference evidence="7 8" key="1">
    <citation type="journal article" date="2000" name="Mar. Ecol. Prog. Ser.">
        <title>Phylogenetic characterization of endosymbionts in three hydrothermal vent mussels: influence on host distributions.</title>
        <authorList>
            <person name="Fujiwara Y."/>
            <person name="Takai K."/>
            <person name="Uematsu K."/>
            <person name="Tsuchida S."/>
            <person name="Hunt J.C."/>
            <person name="Hashimoto J."/>
        </authorList>
    </citation>
    <scope>NUCLEOTIDE SEQUENCE [LARGE SCALE GENOMIC DNA]</scope>
    <source>
        <strain evidence="7 8">Myojin Knoll</strain>
    </source>
</reference>
<keyword evidence="2 5" id="KW-0689">Ribosomal protein</keyword>
<dbReference type="GO" id="GO:0006412">
    <property type="term" value="P:translation"/>
    <property type="evidence" value="ECO:0007669"/>
    <property type="project" value="UniProtKB-UniRule"/>
</dbReference>
<sequence>MKQKRTFQPSVIKRARKHGFRSRMRTKSGRAVINARRRKGRKRLAA</sequence>
<reference evidence="7 8" key="2">
    <citation type="journal article" date="2016" name="ISME J.">
        <title>Heterogeneous composition of key metabolic gene clusters in a vent mussel symbiont population.</title>
        <authorList>
            <person name="Ikuta T."/>
            <person name="Takaki Y."/>
            <person name="Nagai Y."/>
            <person name="Shimamura S."/>
            <person name="Tsuda M."/>
            <person name="Kawagucci S."/>
            <person name="Aoki Y."/>
            <person name="Inoue K."/>
            <person name="Teruya M."/>
            <person name="Satou K."/>
            <person name="Teruya K."/>
            <person name="Shimoji M."/>
            <person name="Tamotsu H."/>
            <person name="Hirano T."/>
            <person name="Maruyama T."/>
            <person name="Yoshida T."/>
        </authorList>
    </citation>
    <scope>NUCLEOTIDE SEQUENCE [LARGE SCALE GENOMIC DNA]</scope>
    <source>
        <strain evidence="7 8">Myojin Knoll</strain>
    </source>
</reference>
<gene>
    <name evidence="5 7" type="primary">rpmH</name>
    <name evidence="7" type="ORF">BSEPE_1496</name>
</gene>
<dbReference type="Proteomes" id="UP000067399">
    <property type="component" value="Chromosome"/>
</dbReference>
<keyword evidence="3 5" id="KW-0687">Ribonucleoprotein</keyword>
<dbReference type="GO" id="GO:0005840">
    <property type="term" value="C:ribosome"/>
    <property type="evidence" value="ECO:0007669"/>
    <property type="project" value="UniProtKB-KW"/>
</dbReference>
<keyword evidence="8" id="KW-1185">Reference proteome</keyword>
<dbReference type="GO" id="GO:0003735">
    <property type="term" value="F:structural constituent of ribosome"/>
    <property type="evidence" value="ECO:0007669"/>
    <property type="project" value="InterPro"/>
</dbReference>
<dbReference type="EMBL" id="AP013042">
    <property type="protein sequence ID" value="BAS68474.1"/>
    <property type="molecule type" value="Genomic_DNA"/>
</dbReference>
<protein>
    <recommendedName>
        <fullName evidence="4 5">Large ribosomal subunit protein bL34</fullName>
    </recommendedName>
</protein>
<dbReference type="Gene3D" id="1.10.287.3980">
    <property type="match status" value="1"/>
</dbReference>
<dbReference type="NCBIfam" id="TIGR01030">
    <property type="entry name" value="rpmH_bact"/>
    <property type="match status" value="1"/>
</dbReference>
<dbReference type="Pfam" id="PF00468">
    <property type="entry name" value="Ribosomal_L34"/>
    <property type="match status" value="1"/>
</dbReference>
<evidence type="ECO:0000313" key="8">
    <source>
        <dbReference type="Proteomes" id="UP000067399"/>
    </source>
</evidence>
<evidence type="ECO:0000256" key="3">
    <source>
        <dbReference type="ARBA" id="ARBA00023274"/>
    </source>
</evidence>
<evidence type="ECO:0000256" key="1">
    <source>
        <dbReference type="ARBA" id="ARBA00010111"/>
    </source>
</evidence>
<dbReference type="FunFam" id="1.10.287.3980:FF:000001">
    <property type="entry name" value="Mitochondrial ribosomal protein L34"/>
    <property type="match status" value="1"/>
</dbReference>
<dbReference type="OrthoDB" id="9804164at2"/>
<dbReference type="AlphaFoldDB" id="A0A0P0UTM5"/>